<proteinExistence type="predicted"/>
<comment type="caution">
    <text evidence="2">The sequence shown here is derived from an EMBL/GenBank/DDBJ whole genome shotgun (WGS) entry which is preliminary data.</text>
</comment>
<dbReference type="Proteomes" id="UP000274327">
    <property type="component" value="Unassembled WGS sequence"/>
</dbReference>
<evidence type="ECO:0000313" key="2">
    <source>
        <dbReference type="EMBL" id="RRR19101.1"/>
    </source>
</evidence>
<dbReference type="EMBL" id="QOCI01000004">
    <property type="protein sequence ID" value="RRR19101.1"/>
    <property type="molecule type" value="Genomic_DNA"/>
</dbReference>
<name>A0A3R8RQD6_9MICO</name>
<dbReference type="PANTHER" id="PTHR30354:SF25">
    <property type="entry name" value="INNER MEMBRANE PERMEASE YGBN"/>
    <property type="match status" value="1"/>
</dbReference>
<feature type="transmembrane region" description="Helical" evidence="1">
    <location>
        <begin position="179"/>
        <end position="199"/>
    </location>
</feature>
<feature type="transmembrane region" description="Helical" evidence="1">
    <location>
        <begin position="488"/>
        <end position="512"/>
    </location>
</feature>
<evidence type="ECO:0000256" key="1">
    <source>
        <dbReference type="SAM" id="Phobius"/>
    </source>
</evidence>
<keyword evidence="1" id="KW-0812">Transmembrane</keyword>
<gene>
    <name evidence="2" type="ORF">DS079_07075</name>
</gene>
<feature type="transmembrane region" description="Helical" evidence="1">
    <location>
        <begin position="330"/>
        <end position="355"/>
    </location>
</feature>
<feature type="transmembrane region" description="Helical" evidence="1">
    <location>
        <begin position="367"/>
        <end position="388"/>
    </location>
</feature>
<feature type="transmembrane region" description="Helical" evidence="1">
    <location>
        <begin position="28"/>
        <end position="47"/>
    </location>
</feature>
<dbReference type="AlphaFoldDB" id="A0A3R8RQD6"/>
<evidence type="ECO:0000313" key="3">
    <source>
        <dbReference type="Proteomes" id="UP000274327"/>
    </source>
</evidence>
<feature type="transmembrane region" description="Helical" evidence="1">
    <location>
        <begin position="296"/>
        <end position="318"/>
    </location>
</feature>
<protein>
    <submittedName>
        <fullName evidence="2">Transporter</fullName>
    </submittedName>
</protein>
<sequence length="513" mass="51230">MDPLLLVGIAAGAIAILLFTVIKLKWPAFVALLLVAVLTALAGGIPVQDVVPLMIEGMGGTLGSVALLVGLGAMLGGIIERTGGAEVIAHAAAEALGEKRLAQALLIASGLVAIPIFFDVAFIILVPIIFAFAKAAGHRGPVAIGMPVAVFMVFIHNTVPPHPGIVGSTTLLGEDLMGLVTLSGIVLAIPMSLLVHLVGKRVTSKVFALSPEIEEKYAGTGAAELGSAGHGRRAHVGGNDGAAVDGASGSSHVAAASSLALAPADARTGDDFTGDGSSAVSSADGELAGHRPSAGLVIALILLPILLIALGTVGGLLLTEGSTAAHVVSFLGAPAFALLVATLAAMYLLGIMHGWGRAQISEVMDGALGPAAIVILVTGAGGVFAKVLTETGVGDAVSGLLLDAGVPILLLAFLVALAFKVAQGSGTVATLSAAGIVQGTVMAGDYSPMQVVLIILAIGLGSVSLSHINDSGFWIATKFLGLSVADGLRTWTVLTSALGFTSMLLLSLVWMVV</sequence>
<dbReference type="PANTHER" id="PTHR30354">
    <property type="entry name" value="GNT FAMILY GLUCONATE TRANSPORTER"/>
    <property type="match status" value="1"/>
</dbReference>
<feature type="transmembrane region" description="Helical" evidence="1">
    <location>
        <begin position="5"/>
        <end position="22"/>
    </location>
</feature>
<feature type="transmembrane region" description="Helical" evidence="1">
    <location>
        <begin position="59"/>
        <end position="79"/>
    </location>
</feature>
<accession>A0A3R8RQD6</accession>
<dbReference type="GO" id="GO:0005886">
    <property type="term" value="C:plasma membrane"/>
    <property type="evidence" value="ECO:0007669"/>
    <property type="project" value="TreeGrafter"/>
</dbReference>
<organism evidence="2 3">
    <name type="scientific">Brachybacterium paraconglomeratum</name>
    <dbReference type="NCBI Taxonomy" id="173362"/>
    <lineage>
        <taxon>Bacteria</taxon>
        <taxon>Bacillati</taxon>
        <taxon>Actinomycetota</taxon>
        <taxon>Actinomycetes</taxon>
        <taxon>Micrococcales</taxon>
        <taxon>Dermabacteraceae</taxon>
        <taxon>Brachybacterium</taxon>
    </lineage>
</organism>
<dbReference type="GeneID" id="78120783"/>
<reference evidence="2 3" key="1">
    <citation type="submission" date="2018-07" db="EMBL/GenBank/DDBJ databases">
        <title>Brachybacteriurn paraconglorneratum KCTC 9916.</title>
        <authorList>
            <person name="Li Y."/>
        </authorList>
    </citation>
    <scope>NUCLEOTIDE SEQUENCE [LARGE SCALE GENOMIC DNA]</scope>
    <source>
        <strain evidence="2 3">KCTC 9916</strain>
    </source>
</reference>
<keyword evidence="1" id="KW-0472">Membrane</keyword>
<feature type="transmembrane region" description="Helical" evidence="1">
    <location>
        <begin position="400"/>
        <end position="419"/>
    </location>
</feature>
<dbReference type="InterPro" id="IPR003474">
    <property type="entry name" value="Glcn_transporter"/>
</dbReference>
<dbReference type="GO" id="GO:0015128">
    <property type="term" value="F:gluconate transmembrane transporter activity"/>
    <property type="evidence" value="ECO:0007669"/>
    <property type="project" value="InterPro"/>
</dbReference>
<keyword evidence="3" id="KW-1185">Reference proteome</keyword>
<feature type="transmembrane region" description="Helical" evidence="1">
    <location>
        <begin position="104"/>
        <end position="130"/>
    </location>
</feature>
<dbReference type="RefSeq" id="WP_126986081.1">
    <property type="nucleotide sequence ID" value="NZ_JALXWX010000003.1"/>
</dbReference>
<dbReference type="Pfam" id="PF02447">
    <property type="entry name" value="GntP_permease"/>
    <property type="match status" value="2"/>
</dbReference>
<feature type="transmembrane region" description="Helical" evidence="1">
    <location>
        <begin position="451"/>
        <end position="468"/>
    </location>
</feature>
<keyword evidence="1" id="KW-1133">Transmembrane helix</keyword>